<name>A0A7J0FXW6_9ERIC</name>
<accession>A0A7J0FXW6</accession>
<proteinExistence type="predicted"/>
<protein>
    <submittedName>
        <fullName evidence="1">Uncharacterized protein</fullName>
    </submittedName>
</protein>
<organism evidence="1 2">
    <name type="scientific">Actinidia rufa</name>
    <dbReference type="NCBI Taxonomy" id="165716"/>
    <lineage>
        <taxon>Eukaryota</taxon>
        <taxon>Viridiplantae</taxon>
        <taxon>Streptophyta</taxon>
        <taxon>Embryophyta</taxon>
        <taxon>Tracheophyta</taxon>
        <taxon>Spermatophyta</taxon>
        <taxon>Magnoliopsida</taxon>
        <taxon>eudicotyledons</taxon>
        <taxon>Gunneridae</taxon>
        <taxon>Pentapetalae</taxon>
        <taxon>asterids</taxon>
        <taxon>Ericales</taxon>
        <taxon>Actinidiaceae</taxon>
        <taxon>Actinidia</taxon>
    </lineage>
</organism>
<dbReference type="EMBL" id="BJWL01000016">
    <property type="protein sequence ID" value="GFZ03529.1"/>
    <property type="molecule type" value="Genomic_DNA"/>
</dbReference>
<dbReference type="AlphaFoldDB" id="A0A7J0FXW6"/>
<gene>
    <name evidence="1" type="ORF">Acr_16g0001530</name>
</gene>
<keyword evidence="2" id="KW-1185">Reference proteome</keyword>
<dbReference type="OrthoDB" id="1498438at2759"/>
<evidence type="ECO:0000313" key="1">
    <source>
        <dbReference type="EMBL" id="GFZ03529.1"/>
    </source>
</evidence>
<comment type="caution">
    <text evidence="1">The sequence shown here is derived from an EMBL/GenBank/DDBJ whole genome shotgun (WGS) entry which is preliminary data.</text>
</comment>
<sequence>MLLASQTMKSLKSLIMDMQFDLLKYIMILMVKSSDGATTLARAVSVCSVFMKVAEDADILKAVSFDNVSVTYRYELFQQTNGLLYRCAQVGNEAARYLLAKIVLVSSSQLLPRITKSEPKQILWGRRHAMYEVRHIKIPRDDAMAAAFMPHFLPDQACSTRGLGQTGLLHWELVRKFLYQCTTLDFTEMHPHLNRYIDYFTERQSQCNHILHCVINKMCHHAYRVRASEQVSMEHVRLVRERFREKIQYFRDRRQSRQRNQVGRIPEANEEQGFASVDFTEREFYLQLNSSAVYNLYACMGDFESDRWEVGLQFEECRINAIACFDHVFP</sequence>
<dbReference type="Proteomes" id="UP000585474">
    <property type="component" value="Unassembled WGS sequence"/>
</dbReference>
<reference evidence="1 2" key="1">
    <citation type="submission" date="2019-07" db="EMBL/GenBank/DDBJ databases">
        <title>De Novo Assembly of kiwifruit Actinidia rufa.</title>
        <authorList>
            <person name="Sugita-Konishi S."/>
            <person name="Sato K."/>
            <person name="Mori E."/>
            <person name="Abe Y."/>
            <person name="Kisaki G."/>
            <person name="Hamano K."/>
            <person name="Suezawa K."/>
            <person name="Otani M."/>
            <person name="Fukuda T."/>
            <person name="Manabe T."/>
            <person name="Gomi K."/>
            <person name="Tabuchi M."/>
            <person name="Akimitsu K."/>
            <person name="Kataoka I."/>
        </authorList>
    </citation>
    <scope>NUCLEOTIDE SEQUENCE [LARGE SCALE GENOMIC DNA]</scope>
    <source>
        <strain evidence="2">cv. Fuchu</strain>
    </source>
</reference>
<evidence type="ECO:0000313" key="2">
    <source>
        <dbReference type="Proteomes" id="UP000585474"/>
    </source>
</evidence>